<evidence type="ECO:0000256" key="14">
    <source>
        <dbReference type="ARBA" id="ARBA00093297"/>
    </source>
</evidence>
<keyword evidence="4 15" id="KW-1048">Host nucleus</keyword>
<keyword evidence="3 15" id="KW-0597">Phosphoprotein</keyword>
<dbReference type="InterPro" id="IPR014015">
    <property type="entry name" value="Helicase_SF3_DNA-vir"/>
</dbReference>
<evidence type="ECO:0000256" key="7">
    <source>
        <dbReference type="ARBA" id="ARBA00022801"/>
    </source>
</evidence>
<keyword evidence="5 15" id="KW-0235">DNA replication</keyword>
<evidence type="ECO:0000256" key="13">
    <source>
        <dbReference type="ARBA" id="ARBA00048988"/>
    </source>
</evidence>
<evidence type="ECO:0000256" key="2">
    <source>
        <dbReference type="ARBA" id="ARBA00022518"/>
    </source>
</evidence>
<feature type="short sequence motif" description="Nuclear export signal" evidence="15">
    <location>
        <begin position="93"/>
        <end position="102"/>
    </location>
</feature>
<dbReference type="Gene3D" id="3.40.1310.10">
    <property type="match status" value="1"/>
</dbReference>
<reference evidence="18" key="1">
    <citation type="journal article" date="2015" name="J. Gen. Virol.">
        <title>Rusa alfredi papillomavirus 1 - a novel deltapapillomavirus inducing endemic papillomatosis in the endangered Visayan spotted deer.</title>
        <authorList>
            <person name="Fux R."/>
            <person name="Langenmayer M.C."/>
            <person name="Jorgens D."/>
            <person name="Schubert C."/>
            <person name="Heckel J.O."/>
            <person name="Sutter G."/>
        </authorList>
    </citation>
    <scope>NUCLEOTIDE SEQUENCE [LARGE SCALE GENOMIC DNA]</scope>
    <source>
        <strain evidence="18">DE1641-14</strain>
    </source>
</reference>
<keyword evidence="2 15" id="KW-0244">Early protein</keyword>
<dbReference type="GO" id="GO:0006260">
    <property type="term" value="P:DNA replication"/>
    <property type="evidence" value="ECO:0007669"/>
    <property type="project" value="UniProtKB-UniRule"/>
</dbReference>
<dbReference type="GO" id="GO:0005524">
    <property type="term" value="F:ATP binding"/>
    <property type="evidence" value="ECO:0007669"/>
    <property type="project" value="UniProtKB-UniRule"/>
</dbReference>
<name>A0A0S2KPN5_9PAPI</name>
<feature type="domain" description="SF3 helicase" evidence="17">
    <location>
        <begin position="416"/>
        <end position="566"/>
    </location>
</feature>
<dbReference type="GO" id="GO:0043138">
    <property type="term" value="F:3'-5' DNA helicase activity"/>
    <property type="evidence" value="ECO:0007669"/>
    <property type="project" value="UniProtKB-UniRule"/>
</dbReference>
<keyword evidence="9 15" id="KW-0067">ATP-binding</keyword>
<evidence type="ECO:0000256" key="9">
    <source>
        <dbReference type="ARBA" id="ARBA00022840"/>
    </source>
</evidence>
<evidence type="ECO:0000256" key="1">
    <source>
        <dbReference type="ARBA" id="ARBA00004147"/>
    </source>
</evidence>
<dbReference type="EMBL" id="KT626573">
    <property type="protein sequence ID" value="ALO50062.1"/>
    <property type="molecule type" value="Genomic_DNA"/>
</dbReference>
<feature type="modified residue" description="Phosphoserine; by host" evidence="15">
    <location>
        <position position="94"/>
    </location>
</feature>
<comment type="catalytic activity">
    <reaction evidence="13 15 16">
        <text>ATP + H2O = ADP + phosphate + H(+)</text>
        <dbReference type="Rhea" id="RHEA:13065"/>
        <dbReference type="ChEBI" id="CHEBI:15377"/>
        <dbReference type="ChEBI" id="CHEBI:15378"/>
        <dbReference type="ChEBI" id="CHEBI:30616"/>
        <dbReference type="ChEBI" id="CHEBI:43474"/>
        <dbReference type="ChEBI" id="CHEBI:456216"/>
        <dbReference type="EC" id="5.6.2.4"/>
    </reaction>
</comment>
<comment type="similarity">
    <text evidence="15 16">Belongs to the papillomaviridae E1 protein family.</text>
</comment>
<evidence type="ECO:0000256" key="3">
    <source>
        <dbReference type="ARBA" id="ARBA00022553"/>
    </source>
</evidence>
<evidence type="ECO:0000256" key="12">
    <source>
        <dbReference type="ARBA" id="ARBA00034617"/>
    </source>
</evidence>
<dbReference type="InterPro" id="IPR046832">
    <property type="entry name" value="PPV_E1_DBD"/>
</dbReference>
<dbReference type="GO" id="GO:0003677">
    <property type="term" value="F:DNA binding"/>
    <property type="evidence" value="ECO:0007669"/>
    <property type="project" value="UniProtKB-UniRule"/>
</dbReference>
<keyword evidence="11 15" id="KW-0413">Isomerase</keyword>
<keyword evidence="15" id="KW-1017">Isopeptide bond</keyword>
<sequence>MDENAGSSGLGGASFILFEAECESSSDSDSEGDSQVYVSKDEDFIDNAATVYPGNHLELFQTQQKEAGEVEVSNLKRKLLLSPCSAASEVEQLSPGLAAISLTPPKRNPLVKRRLFGIETQETSPVQDEAHILSSPGVQVQNGDLSDCMEKQTWAGSPLNAEDSKKMAANMFKLFKCLYTASYTEVTRVFQSNKTTNNSWVIAARGVSEVFYQSSFEIMCRQCRYVLSTRKVHDLGSMTLFLAVFNSAKSRETVGKLMQNILNVADFKLLMQPPKIRGVSPALFWYKLSMSQSCQTHGQMPDWIVQQTNVCYNVGDAVKFDFGTMVQWAYDHHLTDESQIAYDYARNAGIDSNAKAFLASSNQARLVKDCATMVRHYLRAEQQALTMSAFIKRRCEQTTGKGSWLGIMNLLKYQGTEPIRFVTALKTWLKGIPKKNCLVLIGPPNSGKSMFCNSLISFLGGKVLTFANHHSHFWLAPLSDCRAALIDDATHACWKYFDTYLRNVLDGYPICIDRKHKTAVQMKAPPLLVTTNIDVLAEEKYLYLHSRVTPFYFTEPCPTDDNGEPVFTITDADWTHFFERLWGRLDLSDQEEQGDEDECSQRTLTCSARTANAAD</sequence>
<feature type="binding site" evidence="15">
    <location>
        <begin position="442"/>
        <end position="449"/>
    </location>
    <ligand>
        <name>ATP</name>
        <dbReference type="ChEBI" id="CHEBI:30616"/>
    </ligand>
</feature>
<keyword evidence="15" id="KW-0832">Ubl conjugation</keyword>
<dbReference type="InterPro" id="IPR027417">
    <property type="entry name" value="P-loop_NTPase"/>
</dbReference>
<feature type="short sequence motif" description="Nuclear localization signal" evidence="15">
    <location>
        <begin position="76"/>
        <end position="78"/>
    </location>
</feature>
<evidence type="ECO:0000256" key="5">
    <source>
        <dbReference type="ARBA" id="ARBA00022705"/>
    </source>
</evidence>
<evidence type="ECO:0000256" key="16">
    <source>
        <dbReference type="PIRNR" id="PIRNR003383"/>
    </source>
</evidence>
<dbReference type="SUPFAM" id="SSF52540">
    <property type="entry name" value="P-loop containing nucleoside triphosphate hydrolases"/>
    <property type="match status" value="1"/>
</dbReference>
<comment type="subunit">
    <text evidence="15">Can form hexamers. Interacts with E2 protein; this interaction increases E1 DNA binding specificity. Interacts with host DNA polymerase subunit POLA2. Interacts with host single stranded DNA-binding protein RPA1. Interacts with host TOP1; this interaction stimulates the enzymatic activity of TOP1.</text>
</comment>
<evidence type="ECO:0000256" key="8">
    <source>
        <dbReference type="ARBA" id="ARBA00022806"/>
    </source>
</evidence>
<dbReference type="Pfam" id="PF00524">
    <property type="entry name" value="PPV_E1_N"/>
    <property type="match status" value="1"/>
</dbReference>
<dbReference type="InterPro" id="IPR001177">
    <property type="entry name" value="PPV_DNA_helicase_E1_C"/>
</dbReference>
<feature type="modified residue" description="Phosphoserine; by host" evidence="15">
    <location>
        <position position="82"/>
    </location>
</feature>
<keyword evidence="7 15" id="KW-0378">Hydrolase</keyword>
<evidence type="ECO:0000256" key="11">
    <source>
        <dbReference type="ARBA" id="ARBA00023235"/>
    </source>
</evidence>
<proteinExistence type="inferred from homology"/>
<keyword evidence="10 15" id="KW-0238">DNA-binding</keyword>
<feature type="cross-link" description="Glycyl lysine isopeptide (Lys-Gly) (interchain with G-Cter in SUMO)" evidence="15">
    <location>
        <position position="523"/>
    </location>
</feature>
<comment type="PTM">
    <text evidence="15">Sumoylated.</text>
</comment>
<dbReference type="EC" id="5.6.2.4" evidence="15 16"/>
<dbReference type="InterPro" id="IPR016393">
    <property type="entry name" value="Rep_E1_papillomaV"/>
</dbReference>
<dbReference type="InterPro" id="IPR037102">
    <property type="entry name" value="Znf_lg_T-Ag_D1_dom_sf"/>
</dbReference>
<dbReference type="Gene3D" id="1.10.10.510">
    <property type="entry name" value="Zinc finger, large T-antigen D1 domain"/>
    <property type="match status" value="1"/>
</dbReference>
<organism evidence="18 19">
    <name type="scientific">Deltapapillomavirus 5</name>
    <dbReference type="NCBI Taxonomy" id="1175853"/>
    <lineage>
        <taxon>Viruses</taxon>
        <taxon>Monodnaviria</taxon>
        <taxon>Shotokuvirae</taxon>
        <taxon>Cossaviricota</taxon>
        <taxon>Papovaviricetes</taxon>
        <taxon>Zurhausenvirales</taxon>
        <taxon>Papillomaviridae</taxon>
        <taxon>Firstpapillomavirinae</taxon>
        <taxon>Deltapapillomavirus</taxon>
    </lineage>
</organism>
<dbReference type="Proteomes" id="UP000122113">
    <property type="component" value="Genome"/>
</dbReference>
<evidence type="ECO:0000256" key="10">
    <source>
        <dbReference type="ARBA" id="ARBA00023125"/>
    </source>
</evidence>
<accession>A0A0S2KPN5</accession>
<dbReference type="PIRSF" id="PIRSF003383">
    <property type="entry name" value="Rep_E1_papillomaV"/>
    <property type="match status" value="1"/>
</dbReference>
<evidence type="ECO:0000256" key="15">
    <source>
        <dbReference type="HAMAP-Rule" id="MF_04000"/>
    </source>
</evidence>
<comment type="subcellular location">
    <subcellularLocation>
        <location evidence="1 15">Host nucleus</location>
    </subcellularLocation>
</comment>
<comment type="function">
    <text evidence="14 15">ATP-dependent DNA 3'-5' helicase required for initiation of viral DNA replication. It forms a complex with the viral E2 protein. The E1-E2 complex binds to the replication origin which contains binding sites for both proteins. During the initial step, a dimer of E1 interacts with a dimer of protein E2 leading to a complex that binds the viral origin of replication with high specificity. Then, a second dimer of E1 displaces the E2 dimer in an ATP-dependent manner to form the E1 tetramer. Following this, two E1 monomers are added to each half of the site, which results in the formation of two E1 trimers on the viral ori. Subsequently, two hexamers will be created. The double hexamer acts as a bi-directional helicase machinery and unwinds the viral DNA and then recruits the host DNA polymerase to start replication.</text>
</comment>
<comment type="PTM">
    <text evidence="15">Phosphorylated.</text>
</comment>
<feature type="modified residue" description="Phosphoserine; by host" evidence="15">
    <location>
        <position position="88"/>
    </location>
</feature>
<dbReference type="SUPFAM" id="SSF55464">
    <property type="entry name" value="Origin of replication-binding domain, RBD-like"/>
    <property type="match status" value="1"/>
</dbReference>
<keyword evidence="8 15" id="KW-0347">Helicase</keyword>
<dbReference type="InterPro" id="IPR046935">
    <property type="entry name" value="PPV_E1_DBD_sf"/>
</dbReference>
<keyword evidence="6 15" id="KW-0547">Nucleotide-binding</keyword>
<comment type="function">
    <text evidence="16">ATP-dependent DNA helicase required for initiation of viral DNA replication. It forms a complex with the viral E2 protein. The E1-E2 complex binds to the replication origin which contains binding sites for both proteins.</text>
</comment>
<comment type="catalytic activity">
    <reaction evidence="12 15">
        <text>Couples ATP hydrolysis with the unwinding of duplex DNA by translocating in the 3'-5' direction.</text>
        <dbReference type="EC" id="5.6.2.4"/>
    </reaction>
</comment>
<comment type="caution">
    <text evidence="15">Lacks conserved residue(s) required for the propagation of feature annotation.</text>
</comment>
<gene>
    <name evidence="15" type="primary">E1</name>
</gene>
<evidence type="ECO:0000256" key="6">
    <source>
        <dbReference type="ARBA" id="ARBA00022741"/>
    </source>
</evidence>
<dbReference type="HAMAP" id="MF_04000">
    <property type="entry name" value="PPV_E1"/>
    <property type="match status" value="1"/>
</dbReference>
<evidence type="ECO:0000313" key="19">
    <source>
        <dbReference type="Proteomes" id="UP000122113"/>
    </source>
</evidence>
<dbReference type="Pfam" id="PF00519">
    <property type="entry name" value="PPV_E1_C"/>
    <property type="match status" value="1"/>
</dbReference>
<dbReference type="InterPro" id="IPR014000">
    <property type="entry name" value="PPV_DNA_helicase_E1_N"/>
</dbReference>
<evidence type="ECO:0000313" key="18">
    <source>
        <dbReference type="EMBL" id="ALO50062.1"/>
    </source>
</evidence>
<evidence type="ECO:0000256" key="4">
    <source>
        <dbReference type="ARBA" id="ARBA00022562"/>
    </source>
</evidence>
<protein>
    <recommendedName>
        <fullName evidence="15 16">Replication protein E1</fullName>
        <ecNumber evidence="15 16">5.6.2.4</ecNumber>
    </recommendedName>
    <alternativeName>
        <fullName evidence="15">ATP-dependent helicase E1</fullName>
    </alternativeName>
    <alternativeName>
        <fullName evidence="15">DNA 3'-5' helicase E1</fullName>
    </alternativeName>
</protein>
<dbReference type="Pfam" id="PF20450">
    <property type="entry name" value="PPV_E1_DBD"/>
    <property type="match status" value="1"/>
</dbReference>
<dbReference type="GO" id="GO:0042025">
    <property type="term" value="C:host cell nucleus"/>
    <property type="evidence" value="ECO:0007669"/>
    <property type="project" value="UniProtKB-SubCell"/>
</dbReference>
<dbReference type="PROSITE" id="PS51206">
    <property type="entry name" value="SF3_HELICASE_1"/>
    <property type="match status" value="1"/>
</dbReference>
<dbReference type="Gene3D" id="3.40.50.300">
    <property type="entry name" value="P-loop containing nucleotide triphosphate hydrolases"/>
    <property type="match status" value="1"/>
</dbReference>
<evidence type="ECO:0000259" key="17">
    <source>
        <dbReference type="PROSITE" id="PS51206"/>
    </source>
</evidence>
<dbReference type="GO" id="GO:0016887">
    <property type="term" value="F:ATP hydrolysis activity"/>
    <property type="evidence" value="ECO:0007669"/>
    <property type="project" value="RHEA"/>
</dbReference>